<keyword evidence="5" id="KW-0961">Cell wall biogenesis/degradation</keyword>
<dbReference type="PANTHER" id="PTHR31297:SF34">
    <property type="entry name" value="GLUCAN 1,3-BETA-GLUCOSIDASE 2"/>
    <property type="match status" value="1"/>
</dbReference>
<organism evidence="9 10">
    <name type="scientific">Athelia psychrophila</name>
    <dbReference type="NCBI Taxonomy" id="1759441"/>
    <lineage>
        <taxon>Eukaryota</taxon>
        <taxon>Fungi</taxon>
        <taxon>Dikarya</taxon>
        <taxon>Basidiomycota</taxon>
        <taxon>Agaricomycotina</taxon>
        <taxon>Agaricomycetes</taxon>
        <taxon>Agaricomycetidae</taxon>
        <taxon>Atheliales</taxon>
        <taxon>Atheliaceae</taxon>
        <taxon>Athelia</taxon>
    </lineage>
</organism>
<dbReference type="Proteomes" id="UP000076532">
    <property type="component" value="Unassembled WGS sequence"/>
</dbReference>
<dbReference type="GO" id="GO:0004338">
    <property type="term" value="F:glucan exo-1,3-beta-glucosidase activity"/>
    <property type="evidence" value="ECO:0007669"/>
    <property type="project" value="UniProtKB-EC"/>
</dbReference>
<dbReference type="EC" id="3.2.1.58" evidence="7"/>
<keyword evidence="10" id="KW-1185">Reference proteome</keyword>
<evidence type="ECO:0000256" key="4">
    <source>
        <dbReference type="ARBA" id="ARBA00023295"/>
    </source>
</evidence>
<evidence type="ECO:0000256" key="5">
    <source>
        <dbReference type="ARBA" id="ARBA00023316"/>
    </source>
</evidence>
<dbReference type="InterPro" id="IPR017853">
    <property type="entry name" value="GH"/>
</dbReference>
<evidence type="ECO:0000256" key="8">
    <source>
        <dbReference type="SAM" id="MobiDB-lite"/>
    </source>
</evidence>
<dbReference type="GO" id="GO:0009986">
    <property type="term" value="C:cell surface"/>
    <property type="evidence" value="ECO:0007669"/>
    <property type="project" value="TreeGrafter"/>
</dbReference>
<dbReference type="OrthoDB" id="62120at2759"/>
<evidence type="ECO:0000256" key="6">
    <source>
        <dbReference type="ARBA" id="ARBA00036824"/>
    </source>
</evidence>
<evidence type="ECO:0000256" key="3">
    <source>
        <dbReference type="ARBA" id="ARBA00023180"/>
    </source>
</evidence>
<evidence type="ECO:0000256" key="1">
    <source>
        <dbReference type="ARBA" id="ARBA00005641"/>
    </source>
</evidence>
<dbReference type="PANTHER" id="PTHR31297">
    <property type="entry name" value="GLUCAN ENDO-1,6-BETA-GLUCOSIDASE B"/>
    <property type="match status" value="1"/>
</dbReference>
<comment type="catalytic activity">
    <reaction evidence="6">
        <text>Successive hydrolysis of beta-D-glucose units from the non-reducing ends of (1-&gt;3)-beta-D-glucans, releasing alpha-glucose.</text>
        <dbReference type="EC" id="3.2.1.58"/>
    </reaction>
</comment>
<dbReference type="Gene3D" id="3.20.20.80">
    <property type="entry name" value="Glycosidases"/>
    <property type="match status" value="1"/>
</dbReference>
<keyword evidence="3" id="KW-0325">Glycoprotein</keyword>
<dbReference type="GO" id="GO:0071555">
    <property type="term" value="P:cell wall organization"/>
    <property type="evidence" value="ECO:0007669"/>
    <property type="project" value="UniProtKB-KW"/>
</dbReference>
<gene>
    <name evidence="9" type="ORF">FIBSPDRAFT_738777</name>
</gene>
<reference evidence="9 10" key="1">
    <citation type="journal article" date="2016" name="Mol. Biol. Evol.">
        <title>Comparative Genomics of Early-Diverging Mushroom-Forming Fungi Provides Insights into the Origins of Lignocellulose Decay Capabilities.</title>
        <authorList>
            <person name="Nagy L.G."/>
            <person name="Riley R."/>
            <person name="Tritt A."/>
            <person name="Adam C."/>
            <person name="Daum C."/>
            <person name="Floudas D."/>
            <person name="Sun H."/>
            <person name="Yadav J.S."/>
            <person name="Pangilinan J."/>
            <person name="Larsson K.H."/>
            <person name="Matsuura K."/>
            <person name="Barry K."/>
            <person name="Labutti K."/>
            <person name="Kuo R."/>
            <person name="Ohm R.A."/>
            <person name="Bhattacharya S.S."/>
            <person name="Shirouzu T."/>
            <person name="Yoshinaga Y."/>
            <person name="Martin F.M."/>
            <person name="Grigoriev I.V."/>
            <person name="Hibbett D.S."/>
        </authorList>
    </citation>
    <scope>NUCLEOTIDE SEQUENCE [LARGE SCALE GENOMIC DNA]</scope>
    <source>
        <strain evidence="9 10">CBS 109695</strain>
    </source>
</reference>
<feature type="compositionally biased region" description="Gly residues" evidence="8">
    <location>
        <begin position="37"/>
        <end position="53"/>
    </location>
</feature>
<proteinExistence type="inferred from homology"/>
<evidence type="ECO:0000256" key="2">
    <source>
        <dbReference type="ARBA" id="ARBA00022801"/>
    </source>
</evidence>
<feature type="region of interest" description="Disordered" evidence="8">
    <location>
        <begin position="31"/>
        <end position="67"/>
    </location>
</feature>
<dbReference type="EMBL" id="KV417538">
    <property type="protein sequence ID" value="KZP22691.1"/>
    <property type="molecule type" value="Genomic_DNA"/>
</dbReference>
<name>A0A166L8I6_9AGAM</name>
<evidence type="ECO:0000256" key="7">
    <source>
        <dbReference type="ARBA" id="ARBA00038929"/>
    </source>
</evidence>
<dbReference type="GO" id="GO:0005576">
    <property type="term" value="C:extracellular region"/>
    <property type="evidence" value="ECO:0007669"/>
    <property type="project" value="TreeGrafter"/>
</dbReference>
<accession>A0A166L8I6</accession>
<dbReference type="InterPro" id="IPR050386">
    <property type="entry name" value="Glycosyl_hydrolase_5"/>
</dbReference>
<evidence type="ECO:0000313" key="9">
    <source>
        <dbReference type="EMBL" id="KZP22691.1"/>
    </source>
</evidence>
<dbReference type="SUPFAM" id="SSF51445">
    <property type="entry name" value="(Trans)glycosidases"/>
    <property type="match status" value="1"/>
</dbReference>
<dbReference type="GO" id="GO:0009251">
    <property type="term" value="P:glucan catabolic process"/>
    <property type="evidence" value="ECO:0007669"/>
    <property type="project" value="TreeGrafter"/>
</dbReference>
<sequence>MLLGLAALGALIVVVLVVILPVYFTVIKKHNSSASSSGGGGATGAGGGGGGSPGSSPGSKAAITGGDGSTITMDNGSNFTYSNAFGGSWYYDPEDPFNNNAQVNSWTPPLNTSWNFSTDQIRGVNIGGLFVLEPFISPALFQAYPDAIDEWSLSEAIAANTSTTLQAVLEDHYNTFITEEDIAQIAGAGLNWIRVPIPYWAIETWEGEPFLEGVSWKYIVRLLGWARKYGLRVNLDLHTIPGSQNAFNHSGKFGIVNFLNGVMGVANAQRALNYIRIITEFISEPEWADVVPIFGVVNEALLNTIGREQLNSFYLETHNMMRNITGVGAGKGPYMSVHDGFQGVATWAGFMPGSDRVILDSHPYTAFYGSSEATIASGTNPASAGGTWPKTACTKWGNGFNASRSSFGVTIAGEMSAGFNDCGLFLRGVNVPPTTTNCGAWQDSSKWSAATKAGVMQFTLASMDALQDYFFWTWKIGNSTAGIVESPLWSYQLGLQEGWIPTDPRTAVGKCAAVGVSGAAFDGTYLPWQTGGAGAGTISATWSSSYGVYPPATISNAGAAASALPQYTSTGTVATLVPPPTLTASATASAVSAGNGWFDASDTAGGVTAIAGCTYPNAWSAVSVAVPTLCGAKTGAALAALATPPPKTRRELD</sequence>
<comment type="similarity">
    <text evidence="1">Belongs to the glycosyl hydrolase 5 (cellulase A) family.</text>
</comment>
<dbReference type="AlphaFoldDB" id="A0A166L8I6"/>
<keyword evidence="2 9" id="KW-0378">Hydrolase</keyword>
<protein>
    <recommendedName>
        <fullName evidence="7">glucan 1,3-beta-glucosidase</fullName>
        <ecNumber evidence="7">3.2.1.58</ecNumber>
    </recommendedName>
</protein>
<evidence type="ECO:0000313" key="10">
    <source>
        <dbReference type="Proteomes" id="UP000076532"/>
    </source>
</evidence>
<keyword evidence="4" id="KW-0326">Glycosidase</keyword>
<dbReference type="STRING" id="436010.A0A166L8I6"/>